<dbReference type="PANTHER" id="PTHR47098">
    <property type="entry name" value="PROTEIN MAK32"/>
    <property type="match status" value="1"/>
</dbReference>
<dbReference type="GO" id="GO:0016301">
    <property type="term" value="F:kinase activity"/>
    <property type="evidence" value="ECO:0007669"/>
    <property type="project" value="UniProtKB-KW"/>
</dbReference>
<organism evidence="2 3">
    <name type="scientific">Schizophyllum amplum</name>
    <dbReference type="NCBI Taxonomy" id="97359"/>
    <lineage>
        <taxon>Eukaryota</taxon>
        <taxon>Fungi</taxon>
        <taxon>Dikarya</taxon>
        <taxon>Basidiomycota</taxon>
        <taxon>Agaricomycotina</taxon>
        <taxon>Agaricomycetes</taxon>
        <taxon>Agaricomycetidae</taxon>
        <taxon>Agaricales</taxon>
        <taxon>Schizophyllaceae</taxon>
        <taxon>Schizophyllum</taxon>
    </lineage>
</organism>
<dbReference type="Proteomes" id="UP000320762">
    <property type="component" value="Unassembled WGS sequence"/>
</dbReference>
<dbReference type="Gene3D" id="3.40.1190.20">
    <property type="match status" value="1"/>
</dbReference>
<dbReference type="PANTHER" id="PTHR47098:SF2">
    <property type="entry name" value="PROTEIN MAK32"/>
    <property type="match status" value="1"/>
</dbReference>
<dbReference type="STRING" id="97359.A0A550CUN3"/>
<protein>
    <submittedName>
        <fullName evidence="2">Ribokinase-like protein</fullName>
    </submittedName>
</protein>
<dbReference type="InterPro" id="IPR029056">
    <property type="entry name" value="Ribokinase-like"/>
</dbReference>
<sequence length="328" mass="36140">MSDIVLLSLGTVLIDHFRYIDSKTNAIEREERHIGGGGLFAVAGARIWLPPSRVRIPVSGEDNQELRPELTKLCSDDEMWIWDREDTLEALIEYKGDERSFRYVNPRPPRMLSSVPQNIARSALCLHFCCTPEVLAQTLEQSTAPSQLVVYEPIPPSCTSANLNALRALLPRVHIFSPNHEEAEAFLSDVLPPERPSDLISLVELMAAKLSSFGARTVVIRSGSRGCYVLNAEPTLGALEGRWINAYWLPEEAAGKVQSTTGAGNSFLGGLCAGLHLAKMDIFKAAAYGSVSASFVVEQQGLPLSSMSNGKEKWNDDVPERRLRRLLP</sequence>
<evidence type="ECO:0000313" key="2">
    <source>
        <dbReference type="EMBL" id="TRM68493.1"/>
    </source>
</evidence>
<feature type="domain" description="Carbohydrate kinase PfkB" evidence="1">
    <location>
        <begin position="133"/>
        <end position="302"/>
    </location>
</feature>
<dbReference type="SUPFAM" id="SSF53613">
    <property type="entry name" value="Ribokinase-like"/>
    <property type="match status" value="1"/>
</dbReference>
<keyword evidence="3" id="KW-1185">Reference proteome</keyword>
<reference evidence="2 3" key="1">
    <citation type="journal article" date="2019" name="New Phytol.">
        <title>Comparative genomics reveals unique wood-decay strategies and fruiting body development in the Schizophyllaceae.</title>
        <authorList>
            <person name="Almasi E."/>
            <person name="Sahu N."/>
            <person name="Krizsan K."/>
            <person name="Balint B."/>
            <person name="Kovacs G.M."/>
            <person name="Kiss B."/>
            <person name="Cseklye J."/>
            <person name="Drula E."/>
            <person name="Henrissat B."/>
            <person name="Nagy I."/>
            <person name="Chovatia M."/>
            <person name="Adam C."/>
            <person name="LaButti K."/>
            <person name="Lipzen A."/>
            <person name="Riley R."/>
            <person name="Grigoriev I.V."/>
            <person name="Nagy L.G."/>
        </authorList>
    </citation>
    <scope>NUCLEOTIDE SEQUENCE [LARGE SCALE GENOMIC DNA]</scope>
    <source>
        <strain evidence="2 3">NL-1724</strain>
    </source>
</reference>
<comment type="caution">
    <text evidence="2">The sequence shown here is derived from an EMBL/GenBank/DDBJ whole genome shotgun (WGS) entry which is preliminary data.</text>
</comment>
<dbReference type="AlphaFoldDB" id="A0A550CUN3"/>
<gene>
    <name evidence="2" type="ORF">BD626DRAFT_394898</name>
</gene>
<dbReference type="Pfam" id="PF00294">
    <property type="entry name" value="PfkB"/>
    <property type="match status" value="1"/>
</dbReference>
<dbReference type="EMBL" id="VDMD01000002">
    <property type="protein sequence ID" value="TRM68493.1"/>
    <property type="molecule type" value="Genomic_DNA"/>
</dbReference>
<dbReference type="InterPro" id="IPR011611">
    <property type="entry name" value="PfkB_dom"/>
</dbReference>
<proteinExistence type="predicted"/>
<keyword evidence="2" id="KW-0418">Kinase</keyword>
<keyword evidence="2" id="KW-0808">Transferase</keyword>
<name>A0A550CUN3_9AGAR</name>
<evidence type="ECO:0000313" key="3">
    <source>
        <dbReference type="Proteomes" id="UP000320762"/>
    </source>
</evidence>
<accession>A0A550CUN3</accession>
<evidence type="ECO:0000259" key="1">
    <source>
        <dbReference type="Pfam" id="PF00294"/>
    </source>
</evidence>
<dbReference type="OrthoDB" id="497927at2759"/>